<dbReference type="NCBIfam" id="TIGR03429">
    <property type="entry name" value="arom_pren_DMATS"/>
    <property type="match status" value="1"/>
</dbReference>
<keyword evidence="2 4" id="KW-0808">Transferase</keyword>
<feature type="binding site" evidence="3">
    <location>
        <position position="194"/>
    </location>
    <ligand>
        <name>dimethylallyl diphosphate</name>
        <dbReference type="ChEBI" id="CHEBI:57623"/>
    </ligand>
</feature>
<sequence length="441" mass="50120">MDLTNDANGAISWTSTKLPTAFEVLSRTLEFADEGQLTSWHILGAMCAKMMLAADYSVHRQYEYLSFIYQYVLPLLGKPYTGFHGRQNEFYDQSINYQDSQTTVRMYLELPSRLAGTRWDPGDKLRVHSFLNRLQVAQHRRGIDTVLFSFFAERLLLSQPQESHIRASEIAGKLAVRSQCPVAFEFRDGNIGVKSVLDPRLRVLATGVSLHQLIFDALHSLPTLAGGEGFMPAVRSIEDYVASRISHTPNATISAFFLALDMLQISRARIKCYFADTLVDWPTLESLWTLGGKVGTEDNTRGLYLLKEIWDILRIPEGLRRDSSHPLTLEIPETMKGFIVSYEIKAGRPEPSPKVYISLRGIDESTKCARITVIFRYLGWIRYADNYQDNLRSFPSVDFEQVTTIQDCISFSYSGKSGPYMTVYFRQLDPTPTSAIREVDR</sequence>
<reference evidence="4 5" key="1">
    <citation type="submission" date="2019-04" db="EMBL/GenBank/DDBJ databases">
        <title>Fungal friends and foes A comparative genomics study of 23 Aspergillus species from section Flavi.</title>
        <authorList>
            <consortium name="DOE Joint Genome Institute"/>
            <person name="Kjaerbolling I."/>
            <person name="Vesth T.C."/>
            <person name="Frisvad J.C."/>
            <person name="Nybo J.L."/>
            <person name="Theobald S."/>
            <person name="Kildgaard S."/>
            <person name="Petersen T.I."/>
            <person name="Kuo A."/>
            <person name="Sato A."/>
            <person name="Lyhne E.K."/>
            <person name="Kogle M.E."/>
            <person name="Wiebenga A."/>
            <person name="Kun R.S."/>
            <person name="Lubbers R.J."/>
            <person name="Makela M.R."/>
            <person name="Barry K."/>
            <person name="Chovatia M."/>
            <person name="Clum A."/>
            <person name="Daum C."/>
            <person name="Haridas S."/>
            <person name="He G."/>
            <person name="LaButti K."/>
            <person name="Lipzen A."/>
            <person name="Mondo S."/>
            <person name="Pangilinan J."/>
            <person name="Riley R."/>
            <person name="Salamov A."/>
            <person name="Simmons B.A."/>
            <person name="Magnuson J.K."/>
            <person name="Henrissat B."/>
            <person name="Mortensen U.H."/>
            <person name="Larsen T.O."/>
            <person name="De vries R.P."/>
            <person name="Grigoriev I.V."/>
            <person name="Machida M."/>
            <person name="Baker S.E."/>
            <person name="Andersen M.R."/>
        </authorList>
    </citation>
    <scope>NUCLEOTIDE SEQUENCE [LARGE SCALE GENOMIC DNA]</scope>
    <source>
        <strain evidence="4 5">CBS 117635</strain>
    </source>
</reference>
<accession>A0A5N6J7X4</accession>
<feature type="binding site" evidence="3">
    <location>
        <position position="273"/>
    </location>
    <ligand>
        <name>dimethylallyl diphosphate</name>
        <dbReference type="ChEBI" id="CHEBI:57623"/>
    </ligand>
</feature>
<name>A0A5N6J7X4_9EURO</name>
<protein>
    <submittedName>
        <fullName evidence="4">Tryptophan dimethylallyltransferase-domain-containing protein</fullName>
    </submittedName>
</protein>
<evidence type="ECO:0000256" key="2">
    <source>
        <dbReference type="ARBA" id="ARBA00022679"/>
    </source>
</evidence>
<dbReference type="GO" id="GO:0016765">
    <property type="term" value="F:transferase activity, transferring alkyl or aryl (other than methyl) groups"/>
    <property type="evidence" value="ECO:0007669"/>
    <property type="project" value="InterPro"/>
</dbReference>
<dbReference type="InterPro" id="IPR012148">
    <property type="entry name" value="ABBA_DMATS-like"/>
</dbReference>
<feature type="binding site" evidence="3">
    <location>
        <position position="269"/>
    </location>
    <ligand>
        <name>dimethylallyl diphosphate</name>
        <dbReference type="ChEBI" id="CHEBI:57623"/>
    </ligand>
</feature>
<feature type="binding site" evidence="3">
    <location>
        <position position="105"/>
    </location>
    <ligand>
        <name>dimethylallyl diphosphate</name>
        <dbReference type="ChEBI" id="CHEBI:57623"/>
    </ligand>
</feature>
<organism evidence="4 5">
    <name type="scientific">Aspergillus minisclerotigenes</name>
    <dbReference type="NCBI Taxonomy" id="656917"/>
    <lineage>
        <taxon>Eukaryota</taxon>
        <taxon>Fungi</taxon>
        <taxon>Dikarya</taxon>
        <taxon>Ascomycota</taxon>
        <taxon>Pezizomycotina</taxon>
        <taxon>Eurotiomycetes</taxon>
        <taxon>Eurotiomycetidae</taxon>
        <taxon>Eurotiales</taxon>
        <taxon>Aspergillaceae</taxon>
        <taxon>Aspergillus</taxon>
        <taxon>Aspergillus subgen. Circumdati</taxon>
    </lineage>
</organism>
<comment type="similarity">
    <text evidence="1">Belongs to the tryptophan dimethylallyltransferase family.</text>
</comment>
<feature type="binding site" evidence="3">
    <location>
        <position position="271"/>
    </location>
    <ligand>
        <name>dimethylallyl diphosphate</name>
        <dbReference type="ChEBI" id="CHEBI:57623"/>
    </ligand>
</feature>
<dbReference type="Pfam" id="PF11991">
    <property type="entry name" value="Trp_DMAT"/>
    <property type="match status" value="1"/>
</dbReference>
<dbReference type="InterPro" id="IPR017795">
    <property type="entry name" value="ABBA_NscD-like"/>
</dbReference>
<gene>
    <name evidence="4" type="ORF">BDV30DRAFT_208513</name>
</gene>
<dbReference type="AlphaFoldDB" id="A0A5N6J7X4"/>
<dbReference type="CDD" id="cd13929">
    <property type="entry name" value="PT-DMATS_CymD"/>
    <property type="match status" value="1"/>
</dbReference>
<evidence type="ECO:0000256" key="3">
    <source>
        <dbReference type="PIRSR" id="PIRSR000509-1"/>
    </source>
</evidence>
<proteinExistence type="inferred from homology"/>
<dbReference type="PIRSF" id="PIRSF000509">
    <property type="entry name" value="Trp_DMAT"/>
    <property type="match status" value="1"/>
</dbReference>
<dbReference type="PANTHER" id="PTHR40627">
    <property type="entry name" value="INDOLE PRENYLTRANSFERASE TDIB-RELATED"/>
    <property type="match status" value="1"/>
</dbReference>
<dbReference type="PANTHER" id="PTHR40627:SF3">
    <property type="entry name" value="PRENYLTRANSFERASE ASQH2-RELATED"/>
    <property type="match status" value="1"/>
</dbReference>
<keyword evidence="5" id="KW-1185">Reference proteome</keyword>
<feature type="binding site" evidence="3">
    <location>
        <position position="356"/>
    </location>
    <ligand>
        <name>dimethylallyl diphosphate</name>
        <dbReference type="ChEBI" id="CHEBI:57623"/>
    </ligand>
</feature>
<evidence type="ECO:0000256" key="1">
    <source>
        <dbReference type="ARBA" id="ARBA00010209"/>
    </source>
</evidence>
<evidence type="ECO:0000313" key="4">
    <source>
        <dbReference type="EMBL" id="KAB8274916.1"/>
    </source>
</evidence>
<dbReference type="EMBL" id="ML732785">
    <property type="protein sequence ID" value="KAB8274916.1"/>
    <property type="molecule type" value="Genomic_DNA"/>
</dbReference>
<dbReference type="Proteomes" id="UP000326289">
    <property type="component" value="Unassembled WGS sequence"/>
</dbReference>
<dbReference type="GO" id="GO:0009820">
    <property type="term" value="P:alkaloid metabolic process"/>
    <property type="evidence" value="ECO:0007669"/>
    <property type="project" value="InterPro"/>
</dbReference>
<evidence type="ECO:0000313" key="5">
    <source>
        <dbReference type="Proteomes" id="UP000326289"/>
    </source>
</evidence>